<protein>
    <submittedName>
        <fullName evidence="1">CYFIP1 protein</fullName>
    </submittedName>
</protein>
<reference evidence="1" key="1">
    <citation type="submission" date="2022-01" db="EMBL/GenBank/DDBJ databases">
        <authorList>
            <person name="Braso-Vives M."/>
        </authorList>
    </citation>
    <scope>NUCLEOTIDE SEQUENCE</scope>
</reference>
<dbReference type="InterPro" id="IPR008081">
    <property type="entry name" value="Cytoplasmic_FMR1-int"/>
</dbReference>
<name>A0A8K0A409_BRALA</name>
<sequence length="325" mass="37402">MEELLKIIKSLIQGSIRQYVKTLMDSMPKICKLPRFDYGSPAVLEYYYAQLQDIINYPELKTEVFQSFREVGNAVLFCLLCEQSLSQEEVRDLLHAAPFQNIIPRQYVKEGEKPEAKMKKLEQKYQALQVTSVIEKLGTPQQAAIAREGDLLTKERLCCGLSMFEIILTRIKTFLEDQIWHGPPPANGVMNIDECTEFHRLWSAMQIVYCMPVGENEFTVEQCFGDSLNWAGCLMTILLGQQRRFEALDFAYHILKINKADLKDDVIKGVNLRRMCDRIRKFQILNTQIFATVNKYMKSGDADSLPVEHVRCFQPPIHQSLASSC</sequence>
<dbReference type="PANTHER" id="PTHR12195">
    <property type="entry name" value="CYTOPLASMIC FMR1-INTERACTING PROTEIN-RELATED"/>
    <property type="match status" value="1"/>
</dbReference>
<dbReference type="EMBL" id="OV696691">
    <property type="protein sequence ID" value="CAH1268691.1"/>
    <property type="molecule type" value="Genomic_DNA"/>
</dbReference>
<organism evidence="1 2">
    <name type="scientific">Branchiostoma lanceolatum</name>
    <name type="common">Common lancelet</name>
    <name type="synonym">Amphioxus lanceolatum</name>
    <dbReference type="NCBI Taxonomy" id="7740"/>
    <lineage>
        <taxon>Eukaryota</taxon>
        <taxon>Metazoa</taxon>
        <taxon>Chordata</taxon>
        <taxon>Cephalochordata</taxon>
        <taxon>Leptocardii</taxon>
        <taxon>Amphioxiformes</taxon>
        <taxon>Branchiostomatidae</taxon>
        <taxon>Branchiostoma</taxon>
    </lineage>
</organism>
<dbReference type="GO" id="GO:0031267">
    <property type="term" value="F:small GTPase binding"/>
    <property type="evidence" value="ECO:0007669"/>
    <property type="project" value="InterPro"/>
</dbReference>
<dbReference type="Proteomes" id="UP000838412">
    <property type="component" value="Chromosome 6"/>
</dbReference>
<evidence type="ECO:0000313" key="2">
    <source>
        <dbReference type="Proteomes" id="UP000838412"/>
    </source>
</evidence>
<dbReference type="PIRSF" id="PIRSF008153">
    <property type="entry name" value="FMR1_interacting"/>
    <property type="match status" value="1"/>
</dbReference>
<dbReference type="GO" id="GO:0030833">
    <property type="term" value="P:regulation of actin filament polymerization"/>
    <property type="evidence" value="ECO:0007669"/>
    <property type="project" value="InterPro"/>
</dbReference>
<keyword evidence="2" id="KW-1185">Reference proteome</keyword>
<dbReference type="AlphaFoldDB" id="A0A8K0A409"/>
<dbReference type="PRINTS" id="PR01698">
    <property type="entry name" value="CYTOFMRPINTP"/>
</dbReference>
<dbReference type="Pfam" id="PF05994">
    <property type="entry name" value="FragX_IP"/>
    <property type="match status" value="1"/>
</dbReference>
<accession>A0A8K0A409</accession>
<dbReference type="OrthoDB" id="10265867at2759"/>
<evidence type="ECO:0000313" key="1">
    <source>
        <dbReference type="EMBL" id="CAH1268691.1"/>
    </source>
</evidence>
<gene>
    <name evidence="1" type="primary">CYFIP1</name>
    <name evidence="1" type="ORF">BLAG_LOCUS21532</name>
</gene>
<proteinExistence type="predicted"/>